<keyword evidence="2" id="KW-0732">Signal</keyword>
<evidence type="ECO:0000313" key="3">
    <source>
        <dbReference type="EMBL" id="OEU10632.1"/>
    </source>
</evidence>
<sequence>MSKLLLLQLQLLLLLLVDTDNVAKAFAFGTVTNDCSGSGSRRQTFLTASGANKSCYDLTLRQRKIKLSGNGSSKLLGSQSSLPETFIATSITTTTKLDDSELKPRRRQIIKTGRRMGGRHQKLTSQKKKTVYRPPAPLHQYLWVYYLYCLFDVNLSVWFALCGIITITWYWSNDIYTDYWFNDKTDFMVNLIIYIFLIIVTTTRI</sequence>
<feature type="transmembrane region" description="Helical" evidence="1">
    <location>
        <begin position="187"/>
        <end position="203"/>
    </location>
</feature>
<reference evidence="3 4" key="1">
    <citation type="submission" date="2016-09" db="EMBL/GenBank/DDBJ databases">
        <title>Extensive genetic diversity and differential bi-allelic expression allows diatom success in the polar Southern Ocean.</title>
        <authorList>
            <consortium name="DOE Joint Genome Institute"/>
            <person name="Mock T."/>
            <person name="Otillar R.P."/>
            <person name="Strauss J."/>
            <person name="Dupont C."/>
            <person name="Frickenhaus S."/>
            <person name="Maumus F."/>
            <person name="Mcmullan M."/>
            <person name="Sanges R."/>
            <person name="Schmutz J."/>
            <person name="Toseland A."/>
            <person name="Valas R."/>
            <person name="Veluchamy A."/>
            <person name="Ward B.J."/>
            <person name="Allen A."/>
            <person name="Barry K."/>
            <person name="Falciatore A."/>
            <person name="Ferrante M."/>
            <person name="Fortunato A.E."/>
            <person name="Gloeckner G."/>
            <person name="Gruber A."/>
            <person name="Hipkin R."/>
            <person name="Janech M."/>
            <person name="Kroth P."/>
            <person name="Leese F."/>
            <person name="Lindquist E."/>
            <person name="Lyon B.R."/>
            <person name="Martin J."/>
            <person name="Mayer C."/>
            <person name="Parker M."/>
            <person name="Quesneville H."/>
            <person name="Raymond J."/>
            <person name="Uhlig C."/>
            <person name="Valentin K.U."/>
            <person name="Worden A.Z."/>
            <person name="Armbrust E.V."/>
            <person name="Bowler C."/>
            <person name="Green B."/>
            <person name="Moulton V."/>
            <person name="Van Oosterhout C."/>
            <person name="Grigoriev I."/>
        </authorList>
    </citation>
    <scope>NUCLEOTIDE SEQUENCE [LARGE SCALE GENOMIC DNA]</scope>
    <source>
        <strain evidence="3 4">CCMP1102</strain>
    </source>
</reference>
<feature type="signal peptide" evidence="2">
    <location>
        <begin position="1"/>
        <end position="19"/>
    </location>
</feature>
<dbReference type="KEGG" id="fcy:FRACYDRAFT_247174"/>
<organism evidence="3 4">
    <name type="scientific">Fragilariopsis cylindrus CCMP1102</name>
    <dbReference type="NCBI Taxonomy" id="635003"/>
    <lineage>
        <taxon>Eukaryota</taxon>
        <taxon>Sar</taxon>
        <taxon>Stramenopiles</taxon>
        <taxon>Ochrophyta</taxon>
        <taxon>Bacillariophyta</taxon>
        <taxon>Bacillariophyceae</taxon>
        <taxon>Bacillariophycidae</taxon>
        <taxon>Bacillariales</taxon>
        <taxon>Bacillariaceae</taxon>
        <taxon>Fragilariopsis</taxon>
    </lineage>
</organism>
<feature type="transmembrane region" description="Helical" evidence="1">
    <location>
        <begin position="143"/>
        <end position="167"/>
    </location>
</feature>
<protein>
    <submittedName>
        <fullName evidence="3">Uncharacterized protein</fullName>
    </submittedName>
</protein>
<dbReference type="Proteomes" id="UP000095751">
    <property type="component" value="Unassembled WGS sequence"/>
</dbReference>
<gene>
    <name evidence="3" type="ORF">FRACYDRAFT_247174</name>
</gene>
<evidence type="ECO:0000256" key="2">
    <source>
        <dbReference type="SAM" id="SignalP"/>
    </source>
</evidence>
<feature type="chain" id="PRO_5009192364" evidence="2">
    <location>
        <begin position="20"/>
        <end position="205"/>
    </location>
</feature>
<keyword evidence="1" id="KW-0812">Transmembrane</keyword>
<evidence type="ECO:0000313" key="4">
    <source>
        <dbReference type="Proteomes" id="UP000095751"/>
    </source>
</evidence>
<keyword evidence="1" id="KW-1133">Transmembrane helix</keyword>
<dbReference type="AlphaFoldDB" id="A0A1E7EXJ7"/>
<keyword evidence="4" id="KW-1185">Reference proteome</keyword>
<dbReference type="InParanoid" id="A0A1E7EXJ7"/>
<evidence type="ECO:0000256" key="1">
    <source>
        <dbReference type="SAM" id="Phobius"/>
    </source>
</evidence>
<dbReference type="EMBL" id="KV784371">
    <property type="protein sequence ID" value="OEU10632.1"/>
    <property type="molecule type" value="Genomic_DNA"/>
</dbReference>
<accession>A0A1E7EXJ7</accession>
<keyword evidence="1" id="KW-0472">Membrane</keyword>
<proteinExistence type="predicted"/>
<name>A0A1E7EXJ7_9STRA</name>